<gene>
    <name evidence="1" type="ORF">SK128_000231</name>
</gene>
<evidence type="ECO:0000313" key="2">
    <source>
        <dbReference type="Proteomes" id="UP001381693"/>
    </source>
</evidence>
<proteinExistence type="predicted"/>
<dbReference type="Proteomes" id="UP001381693">
    <property type="component" value="Unassembled WGS sequence"/>
</dbReference>
<comment type="caution">
    <text evidence="1">The sequence shown here is derived from an EMBL/GenBank/DDBJ whole genome shotgun (WGS) entry which is preliminary data.</text>
</comment>
<dbReference type="AlphaFoldDB" id="A0AAN9AAK6"/>
<accession>A0AAN9AAK6</accession>
<reference evidence="1 2" key="1">
    <citation type="submission" date="2023-11" db="EMBL/GenBank/DDBJ databases">
        <title>Halocaridina rubra genome assembly.</title>
        <authorList>
            <person name="Smith C."/>
        </authorList>
    </citation>
    <scope>NUCLEOTIDE SEQUENCE [LARGE SCALE GENOMIC DNA]</scope>
    <source>
        <strain evidence="1">EP-1</strain>
        <tissue evidence="1">Whole</tissue>
    </source>
</reference>
<evidence type="ECO:0000313" key="1">
    <source>
        <dbReference type="EMBL" id="KAK7080843.1"/>
    </source>
</evidence>
<keyword evidence="2" id="KW-1185">Reference proteome</keyword>
<sequence length="69" mass="7945">MIKMRRMLEKKGGKFSGIFARTIGNIALLSCQQHLPRLKLSQLFWEFLCEFPSFLVTFHLGTWSGRGLA</sequence>
<dbReference type="EMBL" id="JAXCGZ010005774">
    <property type="protein sequence ID" value="KAK7080843.1"/>
    <property type="molecule type" value="Genomic_DNA"/>
</dbReference>
<protein>
    <submittedName>
        <fullName evidence="1">Uncharacterized protein</fullName>
    </submittedName>
</protein>
<name>A0AAN9AAK6_HALRR</name>
<organism evidence="1 2">
    <name type="scientific">Halocaridina rubra</name>
    <name type="common">Hawaiian red shrimp</name>
    <dbReference type="NCBI Taxonomy" id="373956"/>
    <lineage>
        <taxon>Eukaryota</taxon>
        <taxon>Metazoa</taxon>
        <taxon>Ecdysozoa</taxon>
        <taxon>Arthropoda</taxon>
        <taxon>Crustacea</taxon>
        <taxon>Multicrustacea</taxon>
        <taxon>Malacostraca</taxon>
        <taxon>Eumalacostraca</taxon>
        <taxon>Eucarida</taxon>
        <taxon>Decapoda</taxon>
        <taxon>Pleocyemata</taxon>
        <taxon>Caridea</taxon>
        <taxon>Atyoidea</taxon>
        <taxon>Atyidae</taxon>
        <taxon>Halocaridina</taxon>
    </lineage>
</organism>